<organism evidence="1">
    <name type="scientific">Podoviridae sp. ct0dB2</name>
    <dbReference type="NCBI Taxonomy" id="2826535"/>
    <lineage>
        <taxon>Viruses</taxon>
        <taxon>Duplodnaviria</taxon>
        <taxon>Heunggongvirae</taxon>
        <taxon>Uroviricota</taxon>
        <taxon>Caudoviricetes</taxon>
    </lineage>
</organism>
<name>A0A8S5N8Y0_9CAUD</name>
<evidence type="ECO:0000313" key="1">
    <source>
        <dbReference type="EMBL" id="DAD90839.1"/>
    </source>
</evidence>
<accession>A0A8S5N8Y0</accession>
<proteinExistence type="predicted"/>
<reference evidence="1" key="1">
    <citation type="journal article" date="2021" name="Proc. Natl. Acad. Sci. U.S.A.">
        <title>A Catalog of Tens of Thousands of Viruses from Human Metagenomes Reveals Hidden Associations with Chronic Diseases.</title>
        <authorList>
            <person name="Tisza M.J."/>
            <person name="Buck C.B."/>
        </authorList>
    </citation>
    <scope>NUCLEOTIDE SEQUENCE</scope>
    <source>
        <strain evidence="1">Ct0dB2</strain>
    </source>
</reference>
<protein>
    <submittedName>
        <fullName evidence="1">Uncharacterized protein</fullName>
    </submittedName>
</protein>
<sequence length="33" mass="4127">MFVVCNIFLLKVLSHETYSWLLLQYWKGLYVRY</sequence>
<dbReference type="EMBL" id="BK015095">
    <property type="protein sequence ID" value="DAD90839.1"/>
    <property type="molecule type" value="Genomic_DNA"/>
</dbReference>